<proteinExistence type="predicted"/>
<organism evidence="2">
    <name type="scientific">Rhizophora mucronata</name>
    <name type="common">Asiatic mangrove</name>
    <dbReference type="NCBI Taxonomy" id="61149"/>
    <lineage>
        <taxon>Eukaryota</taxon>
        <taxon>Viridiplantae</taxon>
        <taxon>Streptophyta</taxon>
        <taxon>Embryophyta</taxon>
        <taxon>Tracheophyta</taxon>
        <taxon>Spermatophyta</taxon>
        <taxon>Magnoliopsida</taxon>
        <taxon>eudicotyledons</taxon>
        <taxon>Gunneridae</taxon>
        <taxon>Pentapetalae</taxon>
        <taxon>rosids</taxon>
        <taxon>fabids</taxon>
        <taxon>Malpighiales</taxon>
        <taxon>Rhizophoraceae</taxon>
        <taxon>Rhizophora</taxon>
    </lineage>
</organism>
<dbReference type="EMBL" id="GGEC01006155">
    <property type="protein sequence ID" value="MBW86638.1"/>
    <property type="molecule type" value="Transcribed_RNA"/>
</dbReference>
<accession>A0A2P2IZI1</accession>
<sequence length="39" mass="4614">MWDFHENLYKPYHWSVLAMAPESLMLLLAGLAMPSCFWL</sequence>
<feature type="transmembrane region" description="Helical" evidence="1">
    <location>
        <begin position="12"/>
        <end position="33"/>
    </location>
</feature>
<name>A0A2P2IZI1_RHIMU</name>
<dbReference type="AlphaFoldDB" id="A0A2P2IZI1"/>
<reference evidence="2" key="1">
    <citation type="submission" date="2018-02" db="EMBL/GenBank/DDBJ databases">
        <title>Rhizophora mucronata_Transcriptome.</title>
        <authorList>
            <person name="Meera S.P."/>
            <person name="Sreeshan A."/>
            <person name="Augustine A."/>
        </authorList>
    </citation>
    <scope>NUCLEOTIDE SEQUENCE</scope>
    <source>
        <tissue evidence="2">Leaf</tissue>
    </source>
</reference>
<keyword evidence="1" id="KW-0472">Membrane</keyword>
<evidence type="ECO:0000256" key="1">
    <source>
        <dbReference type="SAM" id="Phobius"/>
    </source>
</evidence>
<keyword evidence="1" id="KW-1133">Transmembrane helix</keyword>
<protein>
    <submittedName>
        <fullName evidence="2">Uncharacterized protein</fullName>
    </submittedName>
</protein>
<keyword evidence="1" id="KW-0812">Transmembrane</keyword>
<evidence type="ECO:0000313" key="2">
    <source>
        <dbReference type="EMBL" id="MBW86638.1"/>
    </source>
</evidence>